<keyword evidence="2" id="KW-1185">Reference proteome</keyword>
<reference evidence="1 2" key="1">
    <citation type="submission" date="2018-10" db="EMBL/GenBank/DDBJ databases">
        <title>Genomic Encyclopedia of Archaeal and Bacterial Type Strains, Phase II (KMG-II): from individual species to whole genera.</title>
        <authorList>
            <person name="Goeker M."/>
        </authorList>
    </citation>
    <scope>NUCLEOTIDE SEQUENCE [LARGE SCALE GENOMIC DNA]</scope>
    <source>
        <strain evidence="1 2">DSM 18602</strain>
    </source>
</reference>
<dbReference type="RefSeq" id="WP_121195974.1">
    <property type="nucleotide sequence ID" value="NZ_RBKU01000001.1"/>
</dbReference>
<evidence type="ECO:0008006" key="3">
    <source>
        <dbReference type="Google" id="ProtNLM"/>
    </source>
</evidence>
<evidence type="ECO:0000313" key="2">
    <source>
        <dbReference type="Proteomes" id="UP000268007"/>
    </source>
</evidence>
<organism evidence="1 2">
    <name type="scientific">Mucilaginibacter gracilis</name>
    <dbReference type="NCBI Taxonomy" id="423350"/>
    <lineage>
        <taxon>Bacteria</taxon>
        <taxon>Pseudomonadati</taxon>
        <taxon>Bacteroidota</taxon>
        <taxon>Sphingobacteriia</taxon>
        <taxon>Sphingobacteriales</taxon>
        <taxon>Sphingobacteriaceae</taxon>
        <taxon>Mucilaginibacter</taxon>
    </lineage>
</organism>
<dbReference type="AlphaFoldDB" id="A0A495IUK4"/>
<sequence>MNANSEIISDLKNFIRLSATEPDLKELFTVSKNDFSRNRKLGFERLVLMLINFFRKSYSIEIAEFYRLINSEESKVTKSAFCQQRMKIKDLFFACLNEILVESFYRNYADHIKRWNGFRLIAIDGSTACLINTENVTISPLRQF</sequence>
<gene>
    <name evidence="1" type="ORF">BDD43_0348</name>
</gene>
<dbReference type="OrthoDB" id="1308160at2"/>
<proteinExistence type="predicted"/>
<evidence type="ECO:0000313" key="1">
    <source>
        <dbReference type="EMBL" id="RKR80252.1"/>
    </source>
</evidence>
<accession>A0A495IUK4</accession>
<comment type="caution">
    <text evidence="1">The sequence shown here is derived from an EMBL/GenBank/DDBJ whole genome shotgun (WGS) entry which is preliminary data.</text>
</comment>
<protein>
    <recommendedName>
        <fullName evidence="3">DDE family transposase</fullName>
    </recommendedName>
</protein>
<name>A0A495IUK4_9SPHI</name>
<dbReference type="Proteomes" id="UP000268007">
    <property type="component" value="Unassembled WGS sequence"/>
</dbReference>
<dbReference type="EMBL" id="RBKU01000001">
    <property type="protein sequence ID" value="RKR80252.1"/>
    <property type="molecule type" value="Genomic_DNA"/>
</dbReference>